<dbReference type="AlphaFoldDB" id="A0A316EHE3"/>
<evidence type="ECO:0000256" key="2">
    <source>
        <dbReference type="ARBA" id="ARBA00023125"/>
    </source>
</evidence>
<dbReference type="Pfam" id="PF02311">
    <property type="entry name" value="AraC_binding"/>
    <property type="match status" value="1"/>
</dbReference>
<organism evidence="5 6">
    <name type="scientific">Arcicella aurantiaca</name>
    <dbReference type="NCBI Taxonomy" id="591202"/>
    <lineage>
        <taxon>Bacteria</taxon>
        <taxon>Pseudomonadati</taxon>
        <taxon>Bacteroidota</taxon>
        <taxon>Cytophagia</taxon>
        <taxon>Cytophagales</taxon>
        <taxon>Flectobacillaceae</taxon>
        <taxon>Arcicella</taxon>
    </lineage>
</organism>
<dbReference type="PANTHER" id="PTHR43280:SF30">
    <property type="entry name" value="MMSAB OPERON REGULATORY PROTEIN"/>
    <property type="match status" value="1"/>
</dbReference>
<dbReference type="GO" id="GO:0043565">
    <property type="term" value="F:sequence-specific DNA binding"/>
    <property type="evidence" value="ECO:0007669"/>
    <property type="project" value="InterPro"/>
</dbReference>
<proteinExistence type="predicted"/>
<accession>A0A316EHE3</accession>
<dbReference type="CDD" id="cd06986">
    <property type="entry name" value="cupin_MmsR-like_N"/>
    <property type="match status" value="1"/>
</dbReference>
<dbReference type="RefSeq" id="WP_146199036.1">
    <property type="nucleotide sequence ID" value="NZ_QGGO01000001.1"/>
</dbReference>
<keyword evidence="6" id="KW-1185">Reference proteome</keyword>
<dbReference type="SUPFAM" id="SSF51215">
    <property type="entry name" value="Regulatory protein AraC"/>
    <property type="match status" value="1"/>
</dbReference>
<dbReference type="PROSITE" id="PS01124">
    <property type="entry name" value="HTH_ARAC_FAMILY_2"/>
    <property type="match status" value="1"/>
</dbReference>
<evidence type="ECO:0000313" key="6">
    <source>
        <dbReference type="Proteomes" id="UP000245489"/>
    </source>
</evidence>
<dbReference type="InterPro" id="IPR018060">
    <property type="entry name" value="HTH_AraC"/>
</dbReference>
<sequence>MDESFSIILPQAQQQTLALHPVCQSLYLTEMGYRPRAFSEDRERQKDTQQYILIYCTAGEGQFRVLNQTYQVLANQFFILPAYCVHSYAPNPDNPWTIYWLHFFGTNARAMVTFLQGENLYAPVDVKFSEDRIKLFQEIFLHAEQTQDIHHLIHACNYLSHFLTSFKLLEKENTLRSSGIEKVIKLMKENLDKTYMLNDFVEVSGLSASHFSAVFKAEIKQAPMSYFNFLKIQHACQLLKNTNFSVKKIATMIGFDDAYHFARIFEKTMSIAPGRFRKRR</sequence>
<evidence type="ECO:0000256" key="3">
    <source>
        <dbReference type="ARBA" id="ARBA00023163"/>
    </source>
</evidence>
<dbReference type="PANTHER" id="PTHR43280">
    <property type="entry name" value="ARAC-FAMILY TRANSCRIPTIONAL REGULATOR"/>
    <property type="match status" value="1"/>
</dbReference>
<dbReference type="InterPro" id="IPR018062">
    <property type="entry name" value="HTH_AraC-typ_CS"/>
</dbReference>
<feature type="domain" description="HTH araC/xylS-type" evidence="4">
    <location>
        <begin position="181"/>
        <end position="279"/>
    </location>
</feature>
<evidence type="ECO:0000259" key="4">
    <source>
        <dbReference type="PROSITE" id="PS01124"/>
    </source>
</evidence>
<evidence type="ECO:0000313" key="5">
    <source>
        <dbReference type="EMBL" id="PWK29171.1"/>
    </source>
</evidence>
<dbReference type="InterPro" id="IPR037923">
    <property type="entry name" value="HTH-like"/>
</dbReference>
<keyword evidence="1" id="KW-0805">Transcription regulation</keyword>
<keyword evidence="2" id="KW-0238">DNA-binding</keyword>
<evidence type="ECO:0000256" key="1">
    <source>
        <dbReference type="ARBA" id="ARBA00023015"/>
    </source>
</evidence>
<gene>
    <name evidence="5" type="ORF">LV89_00008</name>
</gene>
<dbReference type="SUPFAM" id="SSF46689">
    <property type="entry name" value="Homeodomain-like"/>
    <property type="match status" value="1"/>
</dbReference>
<dbReference type="EMBL" id="QGGO01000001">
    <property type="protein sequence ID" value="PWK29171.1"/>
    <property type="molecule type" value="Genomic_DNA"/>
</dbReference>
<dbReference type="Gene3D" id="2.60.120.280">
    <property type="entry name" value="Regulatory protein AraC"/>
    <property type="match status" value="1"/>
</dbReference>
<dbReference type="Pfam" id="PF12833">
    <property type="entry name" value="HTH_18"/>
    <property type="match status" value="1"/>
</dbReference>
<dbReference type="GO" id="GO:0003700">
    <property type="term" value="F:DNA-binding transcription factor activity"/>
    <property type="evidence" value="ECO:0007669"/>
    <property type="project" value="InterPro"/>
</dbReference>
<dbReference type="SMART" id="SM00342">
    <property type="entry name" value="HTH_ARAC"/>
    <property type="match status" value="1"/>
</dbReference>
<dbReference type="Gene3D" id="1.10.10.60">
    <property type="entry name" value="Homeodomain-like"/>
    <property type="match status" value="2"/>
</dbReference>
<name>A0A316EHE3_9BACT</name>
<dbReference type="InterPro" id="IPR003313">
    <property type="entry name" value="AraC-bd"/>
</dbReference>
<reference evidence="5 6" key="1">
    <citation type="submission" date="2018-05" db="EMBL/GenBank/DDBJ databases">
        <title>Genomic Encyclopedia of Archaeal and Bacterial Type Strains, Phase II (KMG-II): from individual species to whole genera.</title>
        <authorList>
            <person name="Goeker M."/>
        </authorList>
    </citation>
    <scope>NUCLEOTIDE SEQUENCE [LARGE SCALE GENOMIC DNA]</scope>
    <source>
        <strain evidence="5 6">DSM 22214</strain>
    </source>
</reference>
<protein>
    <submittedName>
        <fullName evidence="5">AraC-like protein</fullName>
    </submittedName>
</protein>
<dbReference type="InterPro" id="IPR009057">
    <property type="entry name" value="Homeodomain-like_sf"/>
</dbReference>
<dbReference type="OrthoDB" id="9813413at2"/>
<dbReference type="PROSITE" id="PS00041">
    <property type="entry name" value="HTH_ARAC_FAMILY_1"/>
    <property type="match status" value="1"/>
</dbReference>
<dbReference type="Proteomes" id="UP000245489">
    <property type="component" value="Unassembled WGS sequence"/>
</dbReference>
<keyword evidence="3" id="KW-0804">Transcription</keyword>
<comment type="caution">
    <text evidence="5">The sequence shown here is derived from an EMBL/GenBank/DDBJ whole genome shotgun (WGS) entry which is preliminary data.</text>
</comment>